<evidence type="ECO:0000256" key="5">
    <source>
        <dbReference type="ARBA" id="ARBA00023136"/>
    </source>
</evidence>
<keyword evidence="5 6" id="KW-0472">Membrane</keyword>
<feature type="non-terminal residue" evidence="7">
    <location>
        <position position="227"/>
    </location>
</feature>
<sequence>MKNASIFDKSGYSNFLYSRVNISILKDFKPERLFLSMAKLKKISDFSSWIGQELKWMVRVIYSSCHRFYWDNGFSKAASLAYTTLFSLVPVTVFGFGILASVVLANETLLEQVRGFIIKQFVPSAAGADIVLEYLKTFGAQVMTLLSFEDANFGVSLFALIFLVFSCLILINSIEYALNLVWQVFEPRSIAHRLSVFCTLIVVTPVLAVSAFYTSIFIGQQMSNFVI</sequence>
<comment type="caution">
    <text evidence="7">The sequence shown here is derived from an EMBL/GenBank/DDBJ whole genome shotgun (WGS) entry which is preliminary data.</text>
</comment>
<gene>
    <name evidence="7" type="ORF">GYA55_06860</name>
</gene>
<evidence type="ECO:0000256" key="1">
    <source>
        <dbReference type="ARBA" id="ARBA00004651"/>
    </source>
</evidence>
<keyword evidence="2" id="KW-1003">Cell membrane</keyword>
<keyword evidence="4 6" id="KW-1133">Transmembrane helix</keyword>
<dbReference type="Proteomes" id="UP000524246">
    <property type="component" value="Unassembled WGS sequence"/>
</dbReference>
<evidence type="ECO:0000256" key="3">
    <source>
        <dbReference type="ARBA" id="ARBA00022692"/>
    </source>
</evidence>
<dbReference type="PANTHER" id="PTHR30213:SF0">
    <property type="entry name" value="UPF0761 MEMBRANE PROTEIN YIHY"/>
    <property type="match status" value="1"/>
</dbReference>
<feature type="transmembrane region" description="Helical" evidence="6">
    <location>
        <begin position="80"/>
        <end position="104"/>
    </location>
</feature>
<evidence type="ECO:0000313" key="8">
    <source>
        <dbReference type="Proteomes" id="UP000524246"/>
    </source>
</evidence>
<accession>A0A7X9IJQ1</accession>
<dbReference type="InterPro" id="IPR017039">
    <property type="entry name" value="Virul_fac_BrkB"/>
</dbReference>
<evidence type="ECO:0000256" key="4">
    <source>
        <dbReference type="ARBA" id="ARBA00022989"/>
    </source>
</evidence>
<feature type="transmembrane region" description="Helical" evidence="6">
    <location>
        <begin position="194"/>
        <end position="218"/>
    </location>
</feature>
<dbReference type="Pfam" id="PF03631">
    <property type="entry name" value="Virul_fac_BrkB"/>
    <property type="match status" value="1"/>
</dbReference>
<keyword evidence="3 6" id="KW-0812">Transmembrane</keyword>
<protein>
    <recommendedName>
        <fullName evidence="9">YihY/virulence factor BrkB family protein</fullName>
    </recommendedName>
</protein>
<comment type="subcellular location">
    <subcellularLocation>
        <location evidence="1">Cell membrane</location>
        <topology evidence="1">Multi-pass membrane protein</topology>
    </subcellularLocation>
</comment>
<evidence type="ECO:0000313" key="7">
    <source>
        <dbReference type="EMBL" id="NMC62875.1"/>
    </source>
</evidence>
<dbReference type="AlphaFoldDB" id="A0A7X9IJQ1"/>
<feature type="transmembrane region" description="Helical" evidence="6">
    <location>
        <begin position="155"/>
        <end position="182"/>
    </location>
</feature>
<proteinExistence type="predicted"/>
<dbReference type="GO" id="GO:0005886">
    <property type="term" value="C:plasma membrane"/>
    <property type="evidence" value="ECO:0007669"/>
    <property type="project" value="UniProtKB-SubCell"/>
</dbReference>
<name>A0A7X9IJQ1_9DELT</name>
<evidence type="ECO:0000256" key="2">
    <source>
        <dbReference type="ARBA" id="ARBA00022475"/>
    </source>
</evidence>
<dbReference type="PANTHER" id="PTHR30213">
    <property type="entry name" value="INNER MEMBRANE PROTEIN YHJD"/>
    <property type="match status" value="1"/>
</dbReference>
<reference evidence="7 8" key="1">
    <citation type="journal article" date="2020" name="Biotechnol. Biofuels">
        <title>New insights from the biogas microbiome by comprehensive genome-resolved metagenomics of nearly 1600 species originating from multiple anaerobic digesters.</title>
        <authorList>
            <person name="Campanaro S."/>
            <person name="Treu L."/>
            <person name="Rodriguez-R L.M."/>
            <person name="Kovalovszki A."/>
            <person name="Ziels R.M."/>
            <person name="Maus I."/>
            <person name="Zhu X."/>
            <person name="Kougias P.G."/>
            <person name="Basile A."/>
            <person name="Luo G."/>
            <person name="Schluter A."/>
            <person name="Konstantinidis K.T."/>
            <person name="Angelidaki I."/>
        </authorList>
    </citation>
    <scope>NUCLEOTIDE SEQUENCE [LARGE SCALE GENOMIC DNA]</scope>
    <source>
        <strain evidence="7">AS27yjCOA_65</strain>
    </source>
</reference>
<dbReference type="EMBL" id="JAAZON010000300">
    <property type="protein sequence ID" value="NMC62875.1"/>
    <property type="molecule type" value="Genomic_DNA"/>
</dbReference>
<evidence type="ECO:0008006" key="9">
    <source>
        <dbReference type="Google" id="ProtNLM"/>
    </source>
</evidence>
<organism evidence="7 8">
    <name type="scientific">SAR324 cluster bacterium</name>
    <dbReference type="NCBI Taxonomy" id="2024889"/>
    <lineage>
        <taxon>Bacteria</taxon>
        <taxon>Deltaproteobacteria</taxon>
        <taxon>SAR324 cluster</taxon>
    </lineage>
</organism>
<evidence type="ECO:0000256" key="6">
    <source>
        <dbReference type="SAM" id="Phobius"/>
    </source>
</evidence>